<reference evidence="1 2" key="1">
    <citation type="submission" date="2018-11" db="EMBL/GenBank/DDBJ databases">
        <title>Genomic Encyclopedia of Type Strains, Phase IV (KMG-IV): sequencing the most valuable type-strain genomes for metagenomic binning, comparative biology and taxonomic classification.</title>
        <authorList>
            <person name="Goeker M."/>
        </authorList>
    </citation>
    <scope>NUCLEOTIDE SEQUENCE [LARGE SCALE GENOMIC DNA]</scope>
    <source>
        <strain evidence="1 2">DSM 102936</strain>
    </source>
</reference>
<name>A0A3N5BFL5_9THEO</name>
<keyword evidence="2" id="KW-1185">Reference proteome</keyword>
<organism evidence="1 2">
    <name type="scientific">Thermodesulfitimonas autotrophica</name>
    <dbReference type="NCBI Taxonomy" id="1894989"/>
    <lineage>
        <taxon>Bacteria</taxon>
        <taxon>Bacillati</taxon>
        <taxon>Bacillota</taxon>
        <taxon>Clostridia</taxon>
        <taxon>Thermoanaerobacterales</taxon>
        <taxon>Thermoanaerobacteraceae</taxon>
        <taxon>Thermodesulfitimonas</taxon>
    </lineage>
</organism>
<gene>
    <name evidence="1" type="ORF">EDD75_1143</name>
</gene>
<dbReference type="Proteomes" id="UP000282654">
    <property type="component" value="Unassembled WGS sequence"/>
</dbReference>
<comment type="caution">
    <text evidence="1">The sequence shown here is derived from an EMBL/GenBank/DDBJ whole genome shotgun (WGS) entry which is preliminary data.</text>
</comment>
<dbReference type="AlphaFoldDB" id="A0A3N5BFL5"/>
<accession>A0A3N5BFL5</accession>
<protein>
    <submittedName>
        <fullName evidence="1">Uncharacterized protein</fullName>
    </submittedName>
</protein>
<evidence type="ECO:0000313" key="2">
    <source>
        <dbReference type="Proteomes" id="UP000282654"/>
    </source>
</evidence>
<dbReference type="EMBL" id="RKRE01000002">
    <property type="protein sequence ID" value="RPF46882.1"/>
    <property type="molecule type" value="Genomic_DNA"/>
</dbReference>
<sequence length="75" mass="9189">MKIGRLKSRLFIREEKRMPEKEQQPEQRILPVRFRYPLSNRYYLLTNSSGYPSAEYRFPYQEVSETGFIIREVDR</sequence>
<proteinExistence type="predicted"/>
<evidence type="ECO:0000313" key="1">
    <source>
        <dbReference type="EMBL" id="RPF46882.1"/>
    </source>
</evidence>